<evidence type="ECO:0000259" key="11">
    <source>
        <dbReference type="PROSITE" id="PS50103"/>
    </source>
</evidence>
<dbReference type="InterPro" id="IPR013087">
    <property type="entry name" value="Znf_C2H2_type"/>
</dbReference>
<feature type="region of interest" description="Disordered" evidence="9">
    <location>
        <begin position="136"/>
        <end position="171"/>
    </location>
</feature>
<keyword evidence="5 8" id="KW-0863">Zinc-finger</keyword>
<evidence type="ECO:0000256" key="2">
    <source>
        <dbReference type="ARBA" id="ARBA00022679"/>
    </source>
</evidence>
<dbReference type="GO" id="GO:0097039">
    <property type="term" value="P:protein linear polyubiquitination"/>
    <property type="evidence" value="ECO:0007669"/>
    <property type="project" value="TreeGrafter"/>
</dbReference>
<keyword evidence="3 8" id="KW-0479">Metal-binding</keyword>
<comment type="caution">
    <text evidence="13">The sequence shown here is derived from an EMBL/GenBank/DDBJ whole genome shotgun (WGS) entry which is preliminary data.</text>
</comment>
<evidence type="ECO:0000256" key="3">
    <source>
        <dbReference type="ARBA" id="ARBA00022723"/>
    </source>
</evidence>
<dbReference type="EMBL" id="JAFJYH010000199">
    <property type="protein sequence ID" value="KAG4416058.1"/>
    <property type="molecule type" value="Genomic_DNA"/>
</dbReference>
<evidence type="ECO:0000313" key="14">
    <source>
        <dbReference type="Proteomes" id="UP000664132"/>
    </source>
</evidence>
<dbReference type="Pfam" id="PF13445">
    <property type="entry name" value="zf-RING_UBOX"/>
    <property type="match status" value="1"/>
</dbReference>
<evidence type="ECO:0000256" key="6">
    <source>
        <dbReference type="ARBA" id="ARBA00022786"/>
    </source>
</evidence>
<evidence type="ECO:0000259" key="10">
    <source>
        <dbReference type="PROSITE" id="PS50089"/>
    </source>
</evidence>
<dbReference type="PROSITE" id="PS51873">
    <property type="entry name" value="TRIAD"/>
    <property type="match status" value="1"/>
</dbReference>
<keyword evidence="14" id="KW-1185">Reference proteome</keyword>
<dbReference type="InterPro" id="IPR013083">
    <property type="entry name" value="Znf_RING/FYVE/PHD"/>
</dbReference>
<organism evidence="13 14">
    <name type="scientific">Cadophora malorum</name>
    <dbReference type="NCBI Taxonomy" id="108018"/>
    <lineage>
        <taxon>Eukaryota</taxon>
        <taxon>Fungi</taxon>
        <taxon>Dikarya</taxon>
        <taxon>Ascomycota</taxon>
        <taxon>Pezizomycotina</taxon>
        <taxon>Leotiomycetes</taxon>
        <taxon>Helotiales</taxon>
        <taxon>Ploettnerulaceae</taxon>
        <taxon>Cadophora</taxon>
    </lineage>
</organism>
<evidence type="ECO:0000256" key="8">
    <source>
        <dbReference type="PROSITE-ProRule" id="PRU00723"/>
    </source>
</evidence>
<dbReference type="SMART" id="SM00184">
    <property type="entry name" value="RING"/>
    <property type="match status" value="1"/>
</dbReference>
<dbReference type="InterPro" id="IPR000571">
    <property type="entry name" value="Znf_CCCH"/>
</dbReference>
<evidence type="ECO:0000259" key="12">
    <source>
        <dbReference type="PROSITE" id="PS51873"/>
    </source>
</evidence>
<dbReference type="SUPFAM" id="SSF57850">
    <property type="entry name" value="RING/U-box"/>
    <property type="match status" value="3"/>
</dbReference>
<evidence type="ECO:0000256" key="1">
    <source>
        <dbReference type="ARBA" id="ARBA00004906"/>
    </source>
</evidence>
<evidence type="ECO:0000256" key="7">
    <source>
        <dbReference type="ARBA" id="ARBA00022833"/>
    </source>
</evidence>
<dbReference type="PROSITE" id="PS00028">
    <property type="entry name" value="ZINC_FINGER_C2H2_1"/>
    <property type="match status" value="1"/>
</dbReference>
<dbReference type="InterPro" id="IPR051628">
    <property type="entry name" value="LUBAC_E3_Ligases"/>
</dbReference>
<evidence type="ECO:0008006" key="15">
    <source>
        <dbReference type="Google" id="ProtNLM"/>
    </source>
</evidence>
<proteinExistence type="predicted"/>
<dbReference type="PANTHER" id="PTHR22770">
    <property type="entry name" value="UBIQUITIN CONJUGATING ENZYME 7 INTERACTING PROTEIN-RELATED"/>
    <property type="match status" value="1"/>
</dbReference>
<dbReference type="InterPro" id="IPR027370">
    <property type="entry name" value="Znf-RING_euk"/>
</dbReference>
<dbReference type="Proteomes" id="UP000664132">
    <property type="component" value="Unassembled WGS sequence"/>
</dbReference>
<dbReference type="AlphaFoldDB" id="A0A8H7TC20"/>
<dbReference type="GO" id="GO:0043161">
    <property type="term" value="P:proteasome-mediated ubiquitin-dependent protein catabolic process"/>
    <property type="evidence" value="ECO:0007669"/>
    <property type="project" value="TreeGrafter"/>
</dbReference>
<dbReference type="InterPro" id="IPR002867">
    <property type="entry name" value="IBR_dom"/>
</dbReference>
<dbReference type="Gene3D" id="1.20.120.1750">
    <property type="match status" value="1"/>
</dbReference>
<dbReference type="Pfam" id="PF01485">
    <property type="entry name" value="IBR"/>
    <property type="match status" value="1"/>
</dbReference>
<dbReference type="GO" id="GO:0000151">
    <property type="term" value="C:ubiquitin ligase complex"/>
    <property type="evidence" value="ECO:0007669"/>
    <property type="project" value="TreeGrafter"/>
</dbReference>
<sequence>MAPCRFFARDSCTYGAHCKNSHEAVPEGQVPGWEPPLRKATSLKPAHVQSNSEAQIIGATELCWFFSHSTCAYGASCRKSHDLTPALSTTSSDGLLKVTPAPQTDIVPDIEPITSYRLPLRSLKADVQPFIPAASDQAHDSIHDPRTYHQAPHADPVAHHPDLPTSDRGAGVAKYNENSRQLLTTSIDAAFKDIQGAAVTFSAGAQVSSIKLASDFSTIQISGLPAGAGQDDVRALLSCLGFDHLDAMIIVKQIGGTGAVAEVKVENPTFAVKATSKFQSHLQDEQFRKLTIKSLVGSSATGTAANRLQLSTVSCSWYQASCIAWLTYPSRRAAEAALHRLQSRKIRGRVPDCSIQEAIFRSSTSTLQVANLSPGTKAKAIYFHLNGSLPTRTTIGEPSYDLSNDMAASIVREKLAKVGALESFDSIVVDGSNKMKALAIFVDRESASKAVGELHSSKIPELGNSKLFLNHVISVKYNVLSAIVNVLKAETDKLGSELWTRTHTGLKIYPQKDPLKKFTAMKLFGEGHSNIASAKGALEYLLAGSVVMNGEAVLWNPYFAWDGCLAYIQELNNTHGVYIKRDTRKLQLTIHGGSEQTRDTVQDVLKDKVKSLETGSHKIILSPTLLRKAMRGGMKELKARFGSSVKLDVSVPKTISFIGSIADFQEAKALLDAASDECKEQSVNDQVGSDCVVCWTEADDPLKITCGHIYCRECFNAQVSSNDGTKAVICAEDTCGHTLEMQELKSLLPYATFERLHQASFEAYVRAHSEDFQYCPTPDCPQIYRPLDDGTAVLCTHCLMSICTSCKVVYHDGMSCEDYKDLSSEGMKAFERYMKETDTRKCPTCKTPIEKTYGCNHMECANCKAHICWACMKVFETSGECYRHMPQAHGDIGL</sequence>
<comment type="pathway">
    <text evidence="1">Protein modification; protein ubiquitination.</text>
</comment>
<dbReference type="OrthoDB" id="10009520at2759"/>
<feature type="domain" description="C3H1-type" evidence="11">
    <location>
        <begin position="1"/>
        <end position="25"/>
    </location>
</feature>
<protein>
    <recommendedName>
        <fullName evidence="15">RING-type E3 ubiquitin transferase</fullName>
    </recommendedName>
</protein>
<dbReference type="CDD" id="cd20335">
    <property type="entry name" value="BRcat_RBR"/>
    <property type="match status" value="1"/>
</dbReference>
<dbReference type="GO" id="GO:0043130">
    <property type="term" value="F:ubiquitin binding"/>
    <property type="evidence" value="ECO:0007669"/>
    <property type="project" value="TreeGrafter"/>
</dbReference>
<gene>
    <name evidence="13" type="ORF">IFR04_010821</name>
</gene>
<feature type="compositionally biased region" description="Basic and acidic residues" evidence="9">
    <location>
        <begin position="137"/>
        <end position="147"/>
    </location>
</feature>
<evidence type="ECO:0000256" key="5">
    <source>
        <dbReference type="ARBA" id="ARBA00022771"/>
    </source>
</evidence>
<dbReference type="GO" id="GO:0008270">
    <property type="term" value="F:zinc ion binding"/>
    <property type="evidence" value="ECO:0007669"/>
    <property type="project" value="UniProtKB-KW"/>
</dbReference>
<keyword evidence="4" id="KW-0677">Repeat</keyword>
<evidence type="ECO:0000313" key="13">
    <source>
        <dbReference type="EMBL" id="KAG4416058.1"/>
    </source>
</evidence>
<keyword evidence="2" id="KW-0808">Transferase</keyword>
<dbReference type="SMART" id="SM00647">
    <property type="entry name" value="IBR"/>
    <property type="match status" value="2"/>
</dbReference>
<evidence type="ECO:0000256" key="9">
    <source>
        <dbReference type="SAM" id="MobiDB-lite"/>
    </source>
</evidence>
<dbReference type="Gene3D" id="3.30.40.10">
    <property type="entry name" value="Zinc/RING finger domain, C3HC4 (zinc finger)"/>
    <property type="match status" value="1"/>
</dbReference>
<dbReference type="InterPro" id="IPR001841">
    <property type="entry name" value="Znf_RING"/>
</dbReference>
<dbReference type="SMART" id="SM00356">
    <property type="entry name" value="ZnF_C3H1"/>
    <property type="match status" value="2"/>
</dbReference>
<keyword evidence="6" id="KW-0833">Ubl conjugation pathway</keyword>
<evidence type="ECO:0000256" key="4">
    <source>
        <dbReference type="ARBA" id="ARBA00022737"/>
    </source>
</evidence>
<dbReference type="Pfam" id="PF22191">
    <property type="entry name" value="IBR_1"/>
    <property type="match status" value="1"/>
</dbReference>
<feature type="domain" description="RING-type" evidence="12">
    <location>
        <begin position="687"/>
        <end position="888"/>
    </location>
</feature>
<dbReference type="PANTHER" id="PTHR22770:SF13">
    <property type="entry name" value="RING-TYPE DOMAIN-CONTAINING PROTEIN"/>
    <property type="match status" value="1"/>
</dbReference>
<feature type="domain" description="C3H1-type" evidence="11">
    <location>
        <begin position="57"/>
        <end position="84"/>
    </location>
</feature>
<dbReference type="PROSITE" id="PS50089">
    <property type="entry name" value="ZF_RING_2"/>
    <property type="match status" value="1"/>
</dbReference>
<dbReference type="GO" id="GO:0004842">
    <property type="term" value="F:ubiquitin-protein transferase activity"/>
    <property type="evidence" value="ECO:0007669"/>
    <property type="project" value="TreeGrafter"/>
</dbReference>
<accession>A0A8H7TC20</accession>
<feature type="zinc finger region" description="C3H1-type" evidence="8">
    <location>
        <begin position="57"/>
        <end position="84"/>
    </location>
</feature>
<name>A0A8H7TC20_9HELO</name>
<dbReference type="CDD" id="cd22585">
    <property type="entry name" value="Rcat_RBR_DEAH12-like"/>
    <property type="match status" value="1"/>
</dbReference>
<keyword evidence="7 8" id="KW-0862">Zinc</keyword>
<reference evidence="13" key="1">
    <citation type="submission" date="2021-02" db="EMBL/GenBank/DDBJ databases">
        <title>Genome sequence Cadophora malorum strain M34.</title>
        <authorList>
            <person name="Stefanovic E."/>
            <person name="Vu D."/>
            <person name="Scully C."/>
            <person name="Dijksterhuis J."/>
            <person name="Roader J."/>
            <person name="Houbraken J."/>
        </authorList>
    </citation>
    <scope>NUCLEOTIDE SEQUENCE</scope>
    <source>
        <strain evidence="13">M34</strain>
    </source>
</reference>
<dbReference type="InterPro" id="IPR044066">
    <property type="entry name" value="TRIAD_supradom"/>
</dbReference>
<feature type="zinc finger region" description="C3H1-type" evidence="8">
    <location>
        <begin position="1"/>
        <end position="25"/>
    </location>
</feature>
<dbReference type="PROSITE" id="PS50103">
    <property type="entry name" value="ZF_C3H1"/>
    <property type="match status" value="2"/>
</dbReference>
<feature type="domain" description="RING-type" evidence="10">
    <location>
        <begin position="691"/>
        <end position="734"/>
    </location>
</feature>